<evidence type="ECO:0000313" key="2">
    <source>
        <dbReference type="Proteomes" id="UP001234178"/>
    </source>
</evidence>
<proteinExistence type="predicted"/>
<accession>A0ABQ9ZHJ3</accession>
<name>A0ABQ9ZHJ3_9CRUS</name>
<sequence length="303" mass="33210">MQGNPTVNNEGTAPLKEGFVNASPAFCAGEQDISNYLRIMFEKGTHSMSHVTTDVIPTLVFNSLQMVVLIEDAPQGENMNVNDFKDVIRKILIETLNRAKRDYVLIGDYDSEIVGVTKIVKRGTHGLDPSVLATCNTGLINSLAAVYANLAPRNLPDFRIQLPGLFLLEEARLIHRAFELITDAAQVAVCSQRMGSMTRMLSDHDGINYTVPEREVGEQFLAMADGSEAPVWGIPGLAPTLTRAAIEITMPLFGMYTPNPSNDMSGLRSSTNRMDHSQNFISLEMTPELGTEVSCILAAIMYL</sequence>
<comment type="caution">
    <text evidence="1">The sequence shown here is derived from an EMBL/GenBank/DDBJ whole genome shotgun (WGS) entry which is preliminary data.</text>
</comment>
<keyword evidence="2" id="KW-1185">Reference proteome</keyword>
<gene>
    <name evidence="1" type="ORF">OUZ56_021485</name>
</gene>
<dbReference type="EMBL" id="JAOYFB010000003">
    <property type="protein sequence ID" value="KAK4012386.1"/>
    <property type="molecule type" value="Genomic_DNA"/>
</dbReference>
<evidence type="ECO:0000313" key="1">
    <source>
        <dbReference type="EMBL" id="KAK4012386.1"/>
    </source>
</evidence>
<organism evidence="1 2">
    <name type="scientific">Daphnia magna</name>
    <dbReference type="NCBI Taxonomy" id="35525"/>
    <lineage>
        <taxon>Eukaryota</taxon>
        <taxon>Metazoa</taxon>
        <taxon>Ecdysozoa</taxon>
        <taxon>Arthropoda</taxon>
        <taxon>Crustacea</taxon>
        <taxon>Branchiopoda</taxon>
        <taxon>Diplostraca</taxon>
        <taxon>Cladocera</taxon>
        <taxon>Anomopoda</taxon>
        <taxon>Daphniidae</taxon>
        <taxon>Daphnia</taxon>
    </lineage>
</organism>
<reference evidence="1 2" key="1">
    <citation type="journal article" date="2023" name="Nucleic Acids Res.">
        <title>The hologenome of Daphnia magna reveals possible DNA methylation and microbiome-mediated evolution of the host genome.</title>
        <authorList>
            <person name="Chaturvedi A."/>
            <person name="Li X."/>
            <person name="Dhandapani V."/>
            <person name="Marshall H."/>
            <person name="Kissane S."/>
            <person name="Cuenca-Cambronero M."/>
            <person name="Asole G."/>
            <person name="Calvet F."/>
            <person name="Ruiz-Romero M."/>
            <person name="Marangio P."/>
            <person name="Guigo R."/>
            <person name="Rago D."/>
            <person name="Mirbahai L."/>
            <person name="Eastwood N."/>
            <person name="Colbourne J.K."/>
            <person name="Zhou J."/>
            <person name="Mallon E."/>
            <person name="Orsini L."/>
        </authorList>
    </citation>
    <scope>NUCLEOTIDE SEQUENCE [LARGE SCALE GENOMIC DNA]</scope>
    <source>
        <strain evidence="1">LRV0_1</strain>
    </source>
</reference>
<protein>
    <submittedName>
        <fullName evidence="1">Uncharacterized protein</fullName>
    </submittedName>
</protein>
<dbReference type="Proteomes" id="UP001234178">
    <property type="component" value="Unassembled WGS sequence"/>
</dbReference>